<dbReference type="PATRIC" id="fig|797209.4.peg.1015"/>
<reference evidence="1 3" key="1">
    <citation type="journal article" date="2014" name="ISME J.">
        <title>Trehalose/2-sulfotrehalose biosynthesis and glycine-betaine uptake are widely spread mechanisms for osmoadaptation in the Halobacteriales.</title>
        <authorList>
            <person name="Youssef N.H."/>
            <person name="Savage-Ashlock K.N."/>
            <person name="McCully A.L."/>
            <person name="Luedtke B."/>
            <person name="Shaw E.I."/>
            <person name="Hoff W.D."/>
            <person name="Elshahed M.S."/>
        </authorList>
    </citation>
    <scope>NUCLEOTIDE SEQUENCE [LARGE SCALE GENOMIC DNA]</scope>
    <source>
        <strain evidence="1 3">DX253</strain>
    </source>
</reference>
<keyword evidence="4" id="KW-1185">Reference proteome</keyword>
<evidence type="ECO:0008006" key="5">
    <source>
        <dbReference type="Google" id="ProtNLM"/>
    </source>
</evidence>
<evidence type="ECO:0000313" key="1">
    <source>
        <dbReference type="EMBL" id="EFW93218.1"/>
    </source>
</evidence>
<evidence type="ECO:0000313" key="2">
    <source>
        <dbReference type="EMBL" id="SHK48297.1"/>
    </source>
</evidence>
<dbReference type="Proteomes" id="UP000184203">
    <property type="component" value="Unassembled WGS sequence"/>
</dbReference>
<evidence type="ECO:0000313" key="4">
    <source>
        <dbReference type="Proteomes" id="UP000184203"/>
    </source>
</evidence>
<organism evidence="1 3">
    <name type="scientific">Haladaptatus paucihalophilus DX253</name>
    <dbReference type="NCBI Taxonomy" id="797209"/>
    <lineage>
        <taxon>Archaea</taxon>
        <taxon>Methanobacteriati</taxon>
        <taxon>Methanobacteriota</taxon>
        <taxon>Stenosarchaea group</taxon>
        <taxon>Halobacteria</taxon>
        <taxon>Halobacteriales</taxon>
        <taxon>Haladaptataceae</taxon>
        <taxon>Haladaptatus</taxon>
    </lineage>
</organism>
<gene>
    <name evidence="2" type="ORF">SAMN05444342_1407</name>
    <name evidence="1" type="ORF">ZOD2009_05122</name>
</gene>
<sequence length="45" mass="5166">MSIGLISRLKNTRVDYVCPGCARAFDLPFDRCPVCECDRLYKIVK</sequence>
<evidence type="ECO:0000313" key="3">
    <source>
        <dbReference type="Proteomes" id="UP000003751"/>
    </source>
</evidence>
<reference evidence="4" key="2">
    <citation type="submission" date="2016-11" db="EMBL/GenBank/DDBJ databases">
        <authorList>
            <person name="Varghese N."/>
            <person name="Submissions S."/>
        </authorList>
    </citation>
    <scope>NUCLEOTIDE SEQUENCE [LARGE SCALE GENOMIC DNA]</scope>
    <source>
        <strain evidence="4">DX253</strain>
    </source>
</reference>
<dbReference type="AlphaFoldDB" id="E7QQF4"/>
<protein>
    <recommendedName>
        <fullName evidence="5">Small CPxCG-related zinc finger protein</fullName>
    </recommendedName>
</protein>
<dbReference type="Proteomes" id="UP000003751">
    <property type="component" value="Unassembled WGS sequence"/>
</dbReference>
<dbReference type="EMBL" id="AEMG01000004">
    <property type="protein sequence ID" value="EFW93218.1"/>
    <property type="molecule type" value="Genomic_DNA"/>
</dbReference>
<reference evidence="2" key="3">
    <citation type="submission" date="2016-11" db="EMBL/GenBank/DDBJ databases">
        <authorList>
            <person name="Jaros S."/>
            <person name="Januszkiewicz K."/>
            <person name="Wedrychowicz H."/>
        </authorList>
    </citation>
    <scope>NUCLEOTIDE SEQUENCE [LARGE SCALE GENOMIC DNA]</scope>
    <source>
        <strain evidence="2">DX253</strain>
    </source>
</reference>
<name>E7QQF4_HALPU</name>
<dbReference type="STRING" id="797209.GCA_000376445_01138"/>
<dbReference type="EMBL" id="FRAN01000002">
    <property type="protein sequence ID" value="SHK48297.1"/>
    <property type="molecule type" value="Genomic_DNA"/>
</dbReference>
<proteinExistence type="predicted"/>
<accession>E7QQF4</accession>